<feature type="domain" description="Heterokaryon incompatibility" evidence="2">
    <location>
        <begin position="181"/>
        <end position="293"/>
    </location>
</feature>
<dbReference type="PANTHER" id="PTHR33112:SF12">
    <property type="entry name" value="HETEROKARYON INCOMPATIBILITY DOMAIN-CONTAINING PROTEIN"/>
    <property type="match status" value="1"/>
</dbReference>
<proteinExistence type="predicted"/>
<gene>
    <name evidence="3" type="ORF">PG991_011627</name>
</gene>
<keyword evidence="4" id="KW-1185">Reference proteome</keyword>
<protein>
    <submittedName>
        <fullName evidence="3">Heterokaryon incompatibility protein</fullName>
    </submittedName>
</protein>
<sequence length="598" mass="67562">MPGSTDKVDVGLKRLLKSSKRLLGKSHGTVQNRDTVQTPNTVQDHVTVARDYVTIQDDNDSQGQNNVNKYVGENHEDTDGSQQDRVQHPAELNQLAFREMSLPGFAEEQEVVVKGEEKGNCQGCLPDPNWINLEEVRQWIETCDLEHGEECHHPSLIGTERPVWLIDVEQACLVPAEEHRYIALSYVWGGVESSQATTDNIELLQLPGILEEEEAQVLVPKTIRHAMVLTKLLGEKHLWVDRFCICQDDIETKHAQIQSMASTYGNAYLTIVAANEWDANHGLRGLKGVTKPRGVSQYLTTQQYFELMDLNNTIWNTRDLSYPEDGLRAYLGVIQQFSNAFPAGFLWGLPVSEFHAALLWQPIDTLKRRRARGKGADALELPSWSWVGWQGGIDAKICASYKSQGLKPLCVWEAMGNCRVTPSPPTNQRLEGNTQAIIHESRFLYTRAPVARAWFGDQGTSEESTALVQMTLKQDESPLRLVYICSSPDRDNRKAACGALGLSPGLRDDSHAGEQCWLLAISTGNWSRDAAQEAFAEHNSRRERNGWWRRIDFVRDLRFNYVIWIWREDGVAYRKGLGVILVDDWETLDPKMEEIVLG</sequence>
<dbReference type="EMBL" id="JAQQWI010000016">
    <property type="protein sequence ID" value="KAK8009076.1"/>
    <property type="molecule type" value="Genomic_DNA"/>
</dbReference>
<evidence type="ECO:0000259" key="2">
    <source>
        <dbReference type="Pfam" id="PF06985"/>
    </source>
</evidence>
<evidence type="ECO:0000256" key="1">
    <source>
        <dbReference type="SAM" id="MobiDB-lite"/>
    </source>
</evidence>
<evidence type="ECO:0000313" key="3">
    <source>
        <dbReference type="EMBL" id="KAK8009076.1"/>
    </source>
</evidence>
<feature type="region of interest" description="Disordered" evidence="1">
    <location>
        <begin position="55"/>
        <end position="84"/>
    </location>
</feature>
<dbReference type="InterPro" id="IPR010730">
    <property type="entry name" value="HET"/>
</dbReference>
<name>A0ABR1RGR4_9PEZI</name>
<dbReference type="Proteomes" id="UP001396898">
    <property type="component" value="Unassembled WGS sequence"/>
</dbReference>
<accession>A0ABR1RGR4</accession>
<evidence type="ECO:0000313" key="4">
    <source>
        <dbReference type="Proteomes" id="UP001396898"/>
    </source>
</evidence>
<reference evidence="3 4" key="1">
    <citation type="submission" date="2023-01" db="EMBL/GenBank/DDBJ databases">
        <title>Analysis of 21 Apiospora genomes using comparative genomics revels a genus with tremendous synthesis potential of carbohydrate active enzymes and secondary metabolites.</title>
        <authorList>
            <person name="Sorensen T."/>
        </authorList>
    </citation>
    <scope>NUCLEOTIDE SEQUENCE [LARGE SCALE GENOMIC DNA]</scope>
    <source>
        <strain evidence="3 4">CBS 20057</strain>
    </source>
</reference>
<comment type="caution">
    <text evidence="3">The sequence shown here is derived from an EMBL/GenBank/DDBJ whole genome shotgun (WGS) entry which is preliminary data.</text>
</comment>
<dbReference type="Pfam" id="PF06985">
    <property type="entry name" value="HET"/>
    <property type="match status" value="1"/>
</dbReference>
<organism evidence="3 4">
    <name type="scientific">Apiospora marii</name>
    <dbReference type="NCBI Taxonomy" id="335849"/>
    <lineage>
        <taxon>Eukaryota</taxon>
        <taxon>Fungi</taxon>
        <taxon>Dikarya</taxon>
        <taxon>Ascomycota</taxon>
        <taxon>Pezizomycotina</taxon>
        <taxon>Sordariomycetes</taxon>
        <taxon>Xylariomycetidae</taxon>
        <taxon>Amphisphaeriales</taxon>
        <taxon>Apiosporaceae</taxon>
        <taxon>Apiospora</taxon>
    </lineage>
</organism>
<dbReference type="PANTHER" id="PTHR33112">
    <property type="entry name" value="DOMAIN PROTEIN, PUTATIVE-RELATED"/>
    <property type="match status" value="1"/>
</dbReference>